<proteinExistence type="predicted"/>
<protein>
    <submittedName>
        <fullName evidence="2">Uncharacterized protein</fullName>
    </submittedName>
</protein>
<gene>
    <name evidence="2" type="ORF">FA09DRAFT_228478</name>
</gene>
<dbReference type="AlphaFoldDB" id="A0A316ZCW3"/>
<dbReference type="GeneID" id="37267121"/>
<feature type="compositionally biased region" description="Basic residues" evidence="1">
    <location>
        <begin position="176"/>
        <end position="188"/>
    </location>
</feature>
<sequence>MHTARWPAMTFPFRRPCRVRGSKLCADVRESCPRTGSCRAGCGLGSPSALAEALARRQRSIARVLSHRGPGFWRCTSQAAPISGAAATSPRSELSLLAKRISCSVDGVQHHAARSRAPACRKEPVLYPLASCPPRSLTGDGGALFGGTPHPSVIQAPSRHAHDGTRVPSRWDGRSPRKPNRKRPRGQQ</sequence>
<evidence type="ECO:0000256" key="1">
    <source>
        <dbReference type="SAM" id="MobiDB-lite"/>
    </source>
</evidence>
<organism evidence="2 3">
    <name type="scientific">Tilletiopsis washingtonensis</name>
    <dbReference type="NCBI Taxonomy" id="58919"/>
    <lineage>
        <taxon>Eukaryota</taxon>
        <taxon>Fungi</taxon>
        <taxon>Dikarya</taxon>
        <taxon>Basidiomycota</taxon>
        <taxon>Ustilaginomycotina</taxon>
        <taxon>Exobasidiomycetes</taxon>
        <taxon>Entylomatales</taxon>
        <taxon>Entylomatales incertae sedis</taxon>
        <taxon>Tilletiopsis</taxon>
    </lineage>
</organism>
<dbReference type="EMBL" id="KZ819288">
    <property type="protein sequence ID" value="PWN99359.1"/>
    <property type="molecule type" value="Genomic_DNA"/>
</dbReference>
<evidence type="ECO:0000313" key="3">
    <source>
        <dbReference type="Proteomes" id="UP000245946"/>
    </source>
</evidence>
<feature type="region of interest" description="Disordered" evidence="1">
    <location>
        <begin position="140"/>
        <end position="188"/>
    </location>
</feature>
<accession>A0A316ZCW3</accession>
<keyword evidence="3" id="KW-1185">Reference proteome</keyword>
<name>A0A316ZCW3_9BASI</name>
<dbReference type="RefSeq" id="XP_025599638.1">
    <property type="nucleotide sequence ID" value="XM_025739575.1"/>
</dbReference>
<reference evidence="2 3" key="1">
    <citation type="journal article" date="2018" name="Mol. Biol. Evol.">
        <title>Broad Genomic Sampling Reveals a Smut Pathogenic Ancestry of the Fungal Clade Ustilaginomycotina.</title>
        <authorList>
            <person name="Kijpornyongpan T."/>
            <person name="Mondo S.J."/>
            <person name="Barry K."/>
            <person name="Sandor L."/>
            <person name="Lee J."/>
            <person name="Lipzen A."/>
            <person name="Pangilinan J."/>
            <person name="LaButti K."/>
            <person name="Hainaut M."/>
            <person name="Henrissat B."/>
            <person name="Grigoriev I.V."/>
            <person name="Spatafora J.W."/>
            <person name="Aime M.C."/>
        </authorList>
    </citation>
    <scope>NUCLEOTIDE SEQUENCE [LARGE SCALE GENOMIC DNA]</scope>
    <source>
        <strain evidence="2 3">MCA 4186</strain>
    </source>
</reference>
<dbReference type="Proteomes" id="UP000245946">
    <property type="component" value="Unassembled WGS sequence"/>
</dbReference>
<feature type="compositionally biased region" description="Basic and acidic residues" evidence="1">
    <location>
        <begin position="160"/>
        <end position="175"/>
    </location>
</feature>
<evidence type="ECO:0000313" key="2">
    <source>
        <dbReference type="EMBL" id="PWN99359.1"/>
    </source>
</evidence>